<comment type="catalytic activity">
    <reaction evidence="13">
        <text>an alpha-Kdo-(2-&gt;4)-alpha-Kdo-(2-&gt;6)-lipid A + ADP-L-glycero-beta-D-manno-heptose = an L-alpha-D-Hep-(1-&gt;5)-[alpha-Kdo-(2-&gt;4)]-alpha-Kdo-(2-&gt;6)-lipid A + ADP + H(+)</text>
        <dbReference type="Rhea" id="RHEA:74067"/>
        <dbReference type="ChEBI" id="CHEBI:15378"/>
        <dbReference type="ChEBI" id="CHEBI:61506"/>
        <dbReference type="ChEBI" id="CHEBI:176431"/>
        <dbReference type="ChEBI" id="CHEBI:193068"/>
        <dbReference type="ChEBI" id="CHEBI:456216"/>
        <dbReference type="EC" id="2.4.99.23"/>
    </reaction>
</comment>
<keyword evidence="3" id="KW-1003">Cell membrane</keyword>
<evidence type="ECO:0000256" key="9">
    <source>
        <dbReference type="ARBA" id="ARBA00043995"/>
    </source>
</evidence>
<dbReference type="NCBIfam" id="TIGR02193">
    <property type="entry name" value="heptsyl_trn_I"/>
    <property type="match status" value="1"/>
</dbReference>
<evidence type="ECO:0000256" key="10">
    <source>
        <dbReference type="ARBA" id="ARBA00044041"/>
    </source>
</evidence>
<proteinExistence type="inferred from homology"/>
<dbReference type="SUPFAM" id="SSF53756">
    <property type="entry name" value="UDP-Glycosyltransferase/glycogen phosphorylase"/>
    <property type="match status" value="1"/>
</dbReference>
<keyword evidence="7" id="KW-0448">Lipopolysaccharide biosynthesis</keyword>
<reference evidence="14 15" key="1">
    <citation type="journal article" date="2013" name="Nat. Commun.">
        <title>Genome sequence and functional genomic analysis of the oil-degrading bacterium Oleispira antarctica.</title>
        <authorList>
            <person name="Kube M."/>
            <person name="Chernikova T.N."/>
            <person name="Al-Ramahi Y."/>
            <person name="Beloqui A."/>
            <person name="Lopez-Cortez N."/>
            <person name="Guazzaroni M.E."/>
            <person name="Heipieper H.J."/>
            <person name="Klages S."/>
            <person name="Kotsyurbenko O.R."/>
            <person name="Langer I."/>
            <person name="Nechitaylo T.Y."/>
            <person name="Lunsdorf H."/>
            <person name="Fernandez M."/>
            <person name="Juarez S."/>
            <person name="Ciordia S."/>
            <person name="Singer A."/>
            <person name="Kagan O."/>
            <person name="Egorova O."/>
            <person name="Petit P.A."/>
            <person name="Stogios P."/>
            <person name="Kim Y."/>
            <person name="Tchigvintsev A."/>
            <person name="Flick R."/>
            <person name="Denaro R."/>
            <person name="Genovese M."/>
            <person name="Albar J.P."/>
            <person name="Reva O.N."/>
            <person name="Martinez-Gomariz M."/>
            <person name="Tran H."/>
            <person name="Ferrer M."/>
            <person name="Savchenko A."/>
            <person name="Yakunin A.F."/>
            <person name="Yakimov M.M."/>
            <person name="Golyshina O.V."/>
            <person name="Reinhardt R."/>
            <person name="Golyshin P.N."/>
        </authorList>
    </citation>
    <scope>NUCLEOTIDE SEQUENCE [LARGE SCALE GENOMIC DNA]</scope>
</reference>
<organism evidence="14 15">
    <name type="scientific">Oleispira antarctica RB-8</name>
    <dbReference type="NCBI Taxonomy" id="698738"/>
    <lineage>
        <taxon>Bacteria</taxon>
        <taxon>Pseudomonadati</taxon>
        <taxon>Pseudomonadota</taxon>
        <taxon>Gammaproteobacteria</taxon>
        <taxon>Oceanospirillales</taxon>
        <taxon>Oceanospirillaceae</taxon>
        <taxon>Oleispira</taxon>
    </lineage>
</organism>
<dbReference type="PANTHER" id="PTHR30160:SF19">
    <property type="entry name" value="LIPOPOLYSACCHARIDE HEPTOSYLTRANSFERASE 1"/>
    <property type="match status" value="1"/>
</dbReference>
<dbReference type="Proteomes" id="UP000032749">
    <property type="component" value="Chromosome"/>
</dbReference>
<dbReference type="GO" id="GO:0005829">
    <property type="term" value="C:cytosol"/>
    <property type="evidence" value="ECO:0007669"/>
    <property type="project" value="TreeGrafter"/>
</dbReference>
<dbReference type="HOGENOM" id="CLU_038371_6_0_6"/>
<keyword evidence="6 14" id="KW-0808">Transferase</keyword>
<evidence type="ECO:0000256" key="11">
    <source>
        <dbReference type="ARBA" id="ARBA00044190"/>
    </source>
</evidence>
<dbReference type="Pfam" id="PF01075">
    <property type="entry name" value="Glyco_transf_9"/>
    <property type="match status" value="1"/>
</dbReference>
<dbReference type="InterPro" id="IPR011908">
    <property type="entry name" value="LipoPS_heptosylTferase-I"/>
</dbReference>
<comment type="subcellular location">
    <subcellularLocation>
        <location evidence="1">Cell inner membrane</location>
        <topology evidence="1">Peripheral membrane protein</topology>
        <orientation evidence="1">Cytoplasmic side</orientation>
    </subcellularLocation>
</comment>
<evidence type="ECO:0000256" key="12">
    <source>
        <dbReference type="ARBA" id="ARBA00044330"/>
    </source>
</evidence>
<evidence type="ECO:0000256" key="3">
    <source>
        <dbReference type="ARBA" id="ARBA00022475"/>
    </source>
</evidence>
<dbReference type="EC" id="2.4.99.23" evidence="10"/>
<keyword evidence="5" id="KW-0328">Glycosyltransferase</keyword>
<evidence type="ECO:0000256" key="13">
    <source>
        <dbReference type="ARBA" id="ARBA00049201"/>
    </source>
</evidence>
<comment type="similarity">
    <text evidence="9">Belongs to the glycosyltransferase 9 family.</text>
</comment>
<dbReference type="PATRIC" id="fig|698738.3.peg.1726"/>
<evidence type="ECO:0000256" key="6">
    <source>
        <dbReference type="ARBA" id="ARBA00022679"/>
    </source>
</evidence>
<dbReference type="AlphaFoldDB" id="R4YTI9"/>
<evidence type="ECO:0000313" key="15">
    <source>
        <dbReference type="Proteomes" id="UP000032749"/>
    </source>
</evidence>
<evidence type="ECO:0000256" key="4">
    <source>
        <dbReference type="ARBA" id="ARBA00022519"/>
    </source>
</evidence>
<name>R4YTI9_OLEAN</name>
<protein>
    <recommendedName>
        <fullName evidence="11">Lipopolysaccharide heptosyltransferase 1</fullName>
        <ecNumber evidence="10">2.4.99.23</ecNumber>
    </recommendedName>
    <alternativeName>
        <fullName evidence="12">ADP-heptose:lipopolysaccharide heptosyltransferase I</fullName>
    </alternativeName>
</protein>
<comment type="pathway">
    <text evidence="2">Bacterial outer membrane biogenesis; LPS core biosynthesis.</text>
</comment>
<dbReference type="OrthoDB" id="9767552at2"/>
<dbReference type="EMBL" id="FO203512">
    <property type="protein sequence ID" value="CCK75844.1"/>
    <property type="molecule type" value="Genomic_DNA"/>
</dbReference>
<accession>R4YTI9</accession>
<evidence type="ECO:0000256" key="7">
    <source>
        <dbReference type="ARBA" id="ARBA00022985"/>
    </source>
</evidence>
<dbReference type="GO" id="GO:0008713">
    <property type="term" value="F:ADP-heptose-lipopolysaccharide heptosyltransferase activity"/>
    <property type="evidence" value="ECO:0007669"/>
    <property type="project" value="TreeGrafter"/>
</dbReference>
<keyword evidence="15" id="KW-1185">Reference proteome</keyword>
<dbReference type="PANTHER" id="PTHR30160">
    <property type="entry name" value="TETRAACYLDISACCHARIDE 4'-KINASE-RELATED"/>
    <property type="match status" value="1"/>
</dbReference>
<evidence type="ECO:0000256" key="8">
    <source>
        <dbReference type="ARBA" id="ARBA00023136"/>
    </source>
</evidence>
<dbReference type="GO" id="GO:0005886">
    <property type="term" value="C:plasma membrane"/>
    <property type="evidence" value="ECO:0007669"/>
    <property type="project" value="UniProtKB-SubCell"/>
</dbReference>
<evidence type="ECO:0000256" key="2">
    <source>
        <dbReference type="ARBA" id="ARBA00004713"/>
    </source>
</evidence>
<keyword evidence="4" id="KW-0997">Cell inner membrane</keyword>
<dbReference type="Gene3D" id="3.40.50.2000">
    <property type="entry name" value="Glycogen Phosphorylase B"/>
    <property type="match status" value="2"/>
</dbReference>
<evidence type="ECO:0000256" key="1">
    <source>
        <dbReference type="ARBA" id="ARBA00004515"/>
    </source>
</evidence>
<gene>
    <name evidence="14" type="primary">rfaC</name>
    <name evidence="14" type="ORF">OLEAN_C16680</name>
</gene>
<dbReference type="InterPro" id="IPR051199">
    <property type="entry name" value="LPS_LOS_Heptosyltrfase"/>
</dbReference>
<evidence type="ECO:0000256" key="5">
    <source>
        <dbReference type="ARBA" id="ARBA00022676"/>
    </source>
</evidence>
<dbReference type="STRING" id="698738.OLEAN_C16680"/>
<dbReference type="CDD" id="cd03789">
    <property type="entry name" value="GT9_LPS_heptosyltransferase"/>
    <property type="match status" value="1"/>
</dbReference>
<dbReference type="GO" id="GO:0009244">
    <property type="term" value="P:lipopolysaccharide core region biosynthetic process"/>
    <property type="evidence" value="ECO:0007669"/>
    <property type="project" value="InterPro"/>
</dbReference>
<dbReference type="KEGG" id="oai:OLEAN_C16680"/>
<dbReference type="InterPro" id="IPR002201">
    <property type="entry name" value="Glyco_trans_9"/>
</dbReference>
<sequence>MKVLLVKMSSLGDVFHALPAVQDAFQQVPNIEFHWLVEEAFADIPNWHPAVKKVIPIAWRRWRKNLSSAAVRAEMKAFYQDLRSTEYDIVLDAQCLIKSAVVTRLAKGPRYGLDKTSCREPLAAMAYQFPQSVAKGQHAIPRVRQLLSQVLNYTIPDTFSYGIDKSRWQRPEMGGDYEGEYWLFLHGTTWDTKLWPESYWIDLAKLVVDSGRKVILPWGSGEEKSRAERIARNIDGVEVLPKMGLNALNAYLAHAQAVVGVDTGLSHVVAALEVPSVAIYGATDAVLTGVLGPKVEVLSSDLGCAPCLSKQCTHPDRNDGNPAQPPCYRSISSRRVFAAVLGKLG</sequence>
<evidence type="ECO:0000313" key="14">
    <source>
        <dbReference type="EMBL" id="CCK75844.1"/>
    </source>
</evidence>
<keyword evidence="8" id="KW-0472">Membrane</keyword>